<proteinExistence type="predicted"/>
<dbReference type="AlphaFoldDB" id="A0A8E2DPJ4"/>
<sequence length="174" mass="19154">MLPPAFAIEKFWGRRTNIPYRSNGTVNHSCRANGRSRQSRAMNWKQESHRLEDALLSAYLPSPTREHSRFCGREQGAQAGGYVVDRGAEAQRNRNNVGRLRVVQLLLCFTDSLATYGRDCARGWASEVGSTPDRENADDVGRHPPVADGSAGARPGAVEICKADKKSASQRQSV</sequence>
<dbReference type="Proteomes" id="UP000250043">
    <property type="component" value="Unassembled WGS sequence"/>
</dbReference>
<evidence type="ECO:0000256" key="1">
    <source>
        <dbReference type="SAM" id="MobiDB-lite"/>
    </source>
</evidence>
<organism evidence="2 3">
    <name type="scientific">Obba rivulosa</name>
    <dbReference type="NCBI Taxonomy" id="1052685"/>
    <lineage>
        <taxon>Eukaryota</taxon>
        <taxon>Fungi</taxon>
        <taxon>Dikarya</taxon>
        <taxon>Basidiomycota</taxon>
        <taxon>Agaricomycotina</taxon>
        <taxon>Agaricomycetes</taxon>
        <taxon>Polyporales</taxon>
        <taxon>Gelatoporiaceae</taxon>
        <taxon>Obba</taxon>
    </lineage>
</organism>
<reference evidence="2 3" key="1">
    <citation type="submission" date="2016-07" db="EMBL/GenBank/DDBJ databases">
        <title>Draft genome of the white-rot fungus Obba rivulosa 3A-2.</title>
        <authorList>
            <consortium name="DOE Joint Genome Institute"/>
            <person name="Miettinen O."/>
            <person name="Riley R."/>
            <person name="Acob R."/>
            <person name="Barry K."/>
            <person name="Cullen D."/>
            <person name="De Vries R."/>
            <person name="Hainaut M."/>
            <person name="Hatakka A."/>
            <person name="Henrissat B."/>
            <person name="Hilden K."/>
            <person name="Kuo R."/>
            <person name="Labutti K."/>
            <person name="Lipzen A."/>
            <person name="Makela M.R."/>
            <person name="Sandor L."/>
            <person name="Spatafora J.W."/>
            <person name="Grigoriev I.V."/>
            <person name="Hibbett D.S."/>
        </authorList>
    </citation>
    <scope>NUCLEOTIDE SEQUENCE [LARGE SCALE GENOMIC DNA]</scope>
    <source>
        <strain evidence="2 3">3A-2</strain>
    </source>
</reference>
<feature type="compositionally biased region" description="Basic and acidic residues" evidence="1">
    <location>
        <begin position="132"/>
        <end position="142"/>
    </location>
</feature>
<protein>
    <submittedName>
        <fullName evidence="2">Uncharacterized protein</fullName>
    </submittedName>
</protein>
<accession>A0A8E2DPJ4</accession>
<gene>
    <name evidence="2" type="ORF">OBBRIDRAFT_801897</name>
</gene>
<name>A0A8E2DPJ4_9APHY</name>
<evidence type="ECO:0000313" key="3">
    <source>
        <dbReference type="Proteomes" id="UP000250043"/>
    </source>
</evidence>
<dbReference type="EMBL" id="KV722355">
    <property type="protein sequence ID" value="OCH93399.1"/>
    <property type="molecule type" value="Genomic_DNA"/>
</dbReference>
<feature type="region of interest" description="Disordered" evidence="1">
    <location>
        <begin position="127"/>
        <end position="157"/>
    </location>
</feature>
<evidence type="ECO:0000313" key="2">
    <source>
        <dbReference type="EMBL" id="OCH93399.1"/>
    </source>
</evidence>
<keyword evidence="3" id="KW-1185">Reference proteome</keyword>